<reference evidence="1 2" key="1">
    <citation type="submission" date="2020-12" db="EMBL/GenBank/DDBJ databases">
        <title>Genome sequence of Erwinia amylovora ATCC15580, a type strain.</title>
        <authorList>
            <person name="Kang I.-J."/>
            <person name="Roh E."/>
        </authorList>
    </citation>
    <scope>NUCLEOTIDE SEQUENCE [LARGE SCALE GENOMIC DNA]</scope>
    <source>
        <strain evidence="1 2">ATCC 15580</strain>
        <plasmid evidence="1 2">unnamed1</plasmid>
    </source>
</reference>
<accession>A0ABX7MM25</accession>
<evidence type="ECO:0000313" key="2">
    <source>
        <dbReference type="Proteomes" id="UP000662840"/>
    </source>
</evidence>
<geneLocation type="plasmid" evidence="1 2">
    <name>unnamed1</name>
</geneLocation>
<dbReference type="EMBL" id="CP066797">
    <property type="protein sequence ID" value="QSI93508.1"/>
    <property type="molecule type" value="Genomic_DNA"/>
</dbReference>
<proteinExistence type="predicted"/>
<name>A0ABX7MM25_ERWAM</name>
<sequence>MGIRHQKCIRGGVAKVRTLQVQMNTRFTPSALFRPGVREAAIWRYLAALSKENTFNKFKTGDIFKIGMTRHGVHASQPCTGVGQEEDSMQIVTERRPASRTSNFEAKKLTRHGLHIVNVATVRAYCRVRFVNHRFESNPNGASKVTEKSHSPPR</sequence>
<evidence type="ECO:0000313" key="1">
    <source>
        <dbReference type="EMBL" id="QSI93508.1"/>
    </source>
</evidence>
<gene>
    <name evidence="1" type="ORF">JGC47_17360</name>
</gene>
<dbReference type="RefSeq" id="WP_080515496.1">
    <property type="nucleotide sequence ID" value="NZ_CP024971.1"/>
</dbReference>
<dbReference type="GeneID" id="97162763"/>
<protein>
    <submittedName>
        <fullName evidence="1">Uncharacterized protein</fullName>
    </submittedName>
</protein>
<keyword evidence="1" id="KW-0614">Plasmid</keyword>
<dbReference type="Proteomes" id="UP000662840">
    <property type="component" value="Plasmid unnamed1"/>
</dbReference>
<organism evidence="1 2">
    <name type="scientific">Erwinia amylovora</name>
    <name type="common">Fire blight bacteria</name>
    <dbReference type="NCBI Taxonomy" id="552"/>
    <lineage>
        <taxon>Bacteria</taxon>
        <taxon>Pseudomonadati</taxon>
        <taxon>Pseudomonadota</taxon>
        <taxon>Gammaproteobacteria</taxon>
        <taxon>Enterobacterales</taxon>
        <taxon>Erwiniaceae</taxon>
        <taxon>Erwinia</taxon>
    </lineage>
</organism>
<keyword evidence="2" id="KW-1185">Reference proteome</keyword>